<reference evidence="3" key="1">
    <citation type="journal article" date="2015" name="Proc. Natl. Acad. Sci. U.S.A.">
        <title>Networks of energetic and metabolic interactions define dynamics in microbial communities.</title>
        <authorList>
            <person name="Embree M."/>
            <person name="Liu J.K."/>
            <person name="Al-Bassam M.M."/>
            <person name="Zengler K."/>
        </authorList>
    </citation>
    <scope>NUCLEOTIDE SEQUENCE</scope>
</reference>
<name>A0A0W8EV73_9ZZZZ</name>
<dbReference type="PANTHER" id="PTHR12064">
    <property type="entry name" value="METAL TRANSPORTER CNNM"/>
    <property type="match status" value="1"/>
</dbReference>
<keyword evidence="1" id="KW-0812">Transmembrane</keyword>
<comment type="caution">
    <text evidence="3">The sequence shown here is derived from an EMBL/GenBank/DDBJ whole genome shotgun (WGS) entry which is preliminary data.</text>
</comment>
<dbReference type="InterPro" id="IPR045095">
    <property type="entry name" value="ACDP"/>
</dbReference>
<keyword evidence="1" id="KW-0472">Membrane</keyword>
<dbReference type="Pfam" id="PF01595">
    <property type="entry name" value="CNNM"/>
    <property type="match status" value="1"/>
</dbReference>
<proteinExistence type="predicted"/>
<accession>A0A0W8EV73</accession>
<organism evidence="3">
    <name type="scientific">hydrocarbon metagenome</name>
    <dbReference type="NCBI Taxonomy" id="938273"/>
    <lineage>
        <taxon>unclassified sequences</taxon>
        <taxon>metagenomes</taxon>
        <taxon>ecological metagenomes</taxon>
    </lineage>
</organism>
<sequence length="354" mass="39063">MTLLVWIGIAFCITQSAMFSGLNLACFSVSRLELVVGAAKGDRDARRVLALREDANFLLVTILWGNVAINVLFALLSNSVLAGILAFLFSTVVITIFGEIAPQAYFSRHAVRGASLLAPVIRLYQVILFPVAKPTALILDRWLGPEGIRYFRERDLREVIRLHMASPASEIERVEGQGALNFLALDDVPLAEEGEPVDPQSIVRMNFTGALPDFPVVTPHISDPFLQSIHSSGKKWIILVDGTGAPRLVLDSDEFIRDALFSPGRFNPYRHCHRPIIALNLNTTLGEVIPLLIVKPERHGDDVIDHDVILLWGEERRVITGSDVLGRLLRGIVRNPEMSSDPDDTSRVVQDPAG</sequence>
<feature type="domain" description="CNNM transmembrane" evidence="2">
    <location>
        <begin position="1"/>
        <end position="175"/>
    </location>
</feature>
<dbReference type="PROSITE" id="PS51846">
    <property type="entry name" value="CNNM"/>
    <property type="match status" value="1"/>
</dbReference>
<dbReference type="AlphaFoldDB" id="A0A0W8EV73"/>
<evidence type="ECO:0000313" key="3">
    <source>
        <dbReference type="EMBL" id="KUG12489.1"/>
    </source>
</evidence>
<evidence type="ECO:0000259" key="2">
    <source>
        <dbReference type="PROSITE" id="PS51846"/>
    </source>
</evidence>
<dbReference type="PANTHER" id="PTHR12064:SF94">
    <property type="entry name" value="UNEXTENDED PROTEIN"/>
    <property type="match status" value="1"/>
</dbReference>
<evidence type="ECO:0000256" key="1">
    <source>
        <dbReference type="SAM" id="Phobius"/>
    </source>
</evidence>
<feature type="transmembrane region" description="Helical" evidence="1">
    <location>
        <begin position="80"/>
        <end position="98"/>
    </location>
</feature>
<protein>
    <recommendedName>
        <fullName evidence="2">CNNM transmembrane domain-containing protein</fullName>
    </recommendedName>
</protein>
<dbReference type="EMBL" id="LNQE01001727">
    <property type="protein sequence ID" value="KUG12489.1"/>
    <property type="molecule type" value="Genomic_DNA"/>
</dbReference>
<dbReference type="InterPro" id="IPR002550">
    <property type="entry name" value="CNNM"/>
</dbReference>
<dbReference type="GO" id="GO:0010960">
    <property type="term" value="P:magnesium ion homeostasis"/>
    <property type="evidence" value="ECO:0007669"/>
    <property type="project" value="InterPro"/>
</dbReference>
<feature type="transmembrane region" description="Helical" evidence="1">
    <location>
        <begin position="55"/>
        <end position="73"/>
    </location>
</feature>
<gene>
    <name evidence="3" type="ORF">ASZ90_016434</name>
</gene>
<keyword evidence="1" id="KW-1133">Transmembrane helix</keyword>